<organism evidence="8 9">
    <name type="scientific">Marinomonas ostreistagni</name>
    <dbReference type="NCBI Taxonomy" id="359209"/>
    <lineage>
        <taxon>Bacteria</taxon>
        <taxon>Pseudomonadati</taxon>
        <taxon>Pseudomonadota</taxon>
        <taxon>Gammaproteobacteria</taxon>
        <taxon>Oceanospirillales</taxon>
        <taxon>Oceanospirillaceae</taxon>
        <taxon>Marinomonas</taxon>
    </lineage>
</organism>
<evidence type="ECO:0000256" key="4">
    <source>
        <dbReference type="PROSITE-ProRule" id="PRU00284"/>
    </source>
</evidence>
<evidence type="ECO:0000256" key="3">
    <source>
        <dbReference type="ARBA" id="ARBA00029447"/>
    </source>
</evidence>
<keyword evidence="9" id="KW-1185">Reference proteome</keyword>
<evidence type="ECO:0000313" key="9">
    <source>
        <dbReference type="Proteomes" id="UP000598488"/>
    </source>
</evidence>
<evidence type="ECO:0000256" key="2">
    <source>
        <dbReference type="ARBA" id="ARBA00023224"/>
    </source>
</evidence>
<dbReference type="EMBL" id="JAEMUH010000003">
    <property type="protein sequence ID" value="MBJ7549746.1"/>
    <property type="molecule type" value="Genomic_DNA"/>
</dbReference>
<dbReference type="CDD" id="cd11386">
    <property type="entry name" value="MCP_signal"/>
    <property type="match status" value="1"/>
</dbReference>
<name>A0ABS0Z7V2_9GAMM</name>
<dbReference type="PROSITE" id="PS50111">
    <property type="entry name" value="CHEMOTAXIS_TRANSDUC_2"/>
    <property type="match status" value="1"/>
</dbReference>
<proteinExistence type="inferred from homology"/>
<accession>A0ABS0Z7V2</accession>
<feature type="domain" description="Methyl-accepting transducer" evidence="6">
    <location>
        <begin position="388"/>
        <end position="624"/>
    </location>
</feature>
<feature type="transmembrane region" description="Helical" evidence="5">
    <location>
        <begin position="306"/>
        <end position="325"/>
    </location>
</feature>
<dbReference type="PROSITE" id="PS50885">
    <property type="entry name" value="HAMP"/>
    <property type="match status" value="1"/>
</dbReference>
<keyword evidence="2 4" id="KW-0807">Transducer</keyword>
<evidence type="ECO:0000256" key="1">
    <source>
        <dbReference type="ARBA" id="ARBA00004370"/>
    </source>
</evidence>
<dbReference type="PANTHER" id="PTHR32089">
    <property type="entry name" value="METHYL-ACCEPTING CHEMOTAXIS PROTEIN MCPB"/>
    <property type="match status" value="1"/>
</dbReference>
<dbReference type="SUPFAM" id="SSF58104">
    <property type="entry name" value="Methyl-accepting chemotaxis protein (MCP) signaling domain"/>
    <property type="match status" value="1"/>
</dbReference>
<sequence length="661" mass="72887">MLKNLKVSHAIALVGFLPLLLVLFLAFSLGSALLSSINDSQKANDIVRLTEKLDGIAHNFAVERGLSAGFLGSKGEQGRDAVLKQRVVADQIEQALLDMKPLDFHELSEAEFKDLIQPTLDILKDKNTIRQKVDNLASDNGAFAYYSKLNATALRGIQRSIILVNNTEIDQALSSRLALLWMKERIGQYRGALNGVFGAGQTTEKRFVEINGYLSDEKAWENYFNDMTSVAYKTEMAALKQSADWKTVDQVLTKFQSVTDLSNVVGPKDWFALATAKISLVKGLSDEIGQNVHRFALAKESRDNTVFIVIIAIIVVVVLFVLYLMKQVMTSVSSRVAIVHKALMSVGEEKDFTVNLEVKSNDELGQIMNELNRHLNHLSSTFGMLVLKSKESKNSMDDLIHQARTAVKETQDQQARTDQIAAAIEEMSLTSGTISVDMQEAAQATETIQSRASEGRAGVHSIQNSIEGLTREVQGGFDSVQQVTGQTEQIASILQTIESIAEQTNLLALNAAIEAARAGEQGRGFAVVADEVRSLAQRTQDSTEEIRSMIETLIHSSKNALTSMESCSTMATSTAEEVVKNAEMIESLLESVDAINMTIERVATAAEEQSQVTEDINQNVQMVRDRSSHISEVVDLTETEAKRTQDRFDEVLKEVSSYRLR</sequence>
<comment type="similarity">
    <text evidence="3">Belongs to the methyl-accepting chemotaxis (MCP) protein family.</text>
</comment>
<dbReference type="Pfam" id="PF00015">
    <property type="entry name" value="MCPsignal"/>
    <property type="match status" value="1"/>
</dbReference>
<dbReference type="InterPro" id="IPR004089">
    <property type="entry name" value="MCPsignal_dom"/>
</dbReference>
<dbReference type="Gene3D" id="1.10.287.950">
    <property type="entry name" value="Methyl-accepting chemotaxis protein"/>
    <property type="match status" value="1"/>
</dbReference>
<comment type="caution">
    <text evidence="8">The sequence shown here is derived from an EMBL/GenBank/DDBJ whole genome shotgun (WGS) entry which is preliminary data.</text>
</comment>
<evidence type="ECO:0000256" key="5">
    <source>
        <dbReference type="SAM" id="Phobius"/>
    </source>
</evidence>
<feature type="domain" description="HAMP" evidence="7">
    <location>
        <begin position="330"/>
        <end position="383"/>
    </location>
</feature>
<dbReference type="Pfam" id="PF08376">
    <property type="entry name" value="NIT"/>
    <property type="match status" value="1"/>
</dbReference>
<dbReference type="InterPro" id="IPR013587">
    <property type="entry name" value="Nitrate/nitrite_sensing"/>
</dbReference>
<comment type="subcellular location">
    <subcellularLocation>
        <location evidence="1">Membrane</location>
    </subcellularLocation>
</comment>
<evidence type="ECO:0000259" key="7">
    <source>
        <dbReference type="PROSITE" id="PS50885"/>
    </source>
</evidence>
<keyword evidence="5" id="KW-1133">Transmembrane helix</keyword>
<evidence type="ECO:0000313" key="8">
    <source>
        <dbReference type="EMBL" id="MBJ7549746.1"/>
    </source>
</evidence>
<gene>
    <name evidence="8" type="ORF">JHD44_03565</name>
</gene>
<protein>
    <submittedName>
        <fullName evidence="8">Methyl-accepting chemotaxis protein</fullName>
    </submittedName>
</protein>
<dbReference type="RefSeq" id="WP_199461170.1">
    <property type="nucleotide sequence ID" value="NZ_JAEMUH010000003.1"/>
</dbReference>
<keyword evidence="5" id="KW-0812">Transmembrane</keyword>
<dbReference type="InterPro" id="IPR003660">
    <property type="entry name" value="HAMP_dom"/>
</dbReference>
<evidence type="ECO:0000259" key="6">
    <source>
        <dbReference type="PROSITE" id="PS50111"/>
    </source>
</evidence>
<keyword evidence="5" id="KW-0472">Membrane</keyword>
<dbReference type="SMART" id="SM00283">
    <property type="entry name" value="MA"/>
    <property type="match status" value="1"/>
</dbReference>
<dbReference type="Proteomes" id="UP000598488">
    <property type="component" value="Unassembled WGS sequence"/>
</dbReference>
<dbReference type="PANTHER" id="PTHR32089:SF112">
    <property type="entry name" value="LYSOZYME-LIKE PROTEIN-RELATED"/>
    <property type="match status" value="1"/>
</dbReference>
<reference evidence="8 9" key="1">
    <citation type="submission" date="2020-12" db="EMBL/GenBank/DDBJ databases">
        <title>Comparative genome analysis of fungal antagonists Marinomonas ostreistagni 398 and M. spartinae 468.</title>
        <authorList>
            <person name="Fields J.L."/>
            <person name="Mavrodi O.V."/>
            <person name="Biber P.D."/>
            <person name="Indest K.J."/>
            <person name="Mavrodi D.V."/>
        </authorList>
    </citation>
    <scope>NUCLEOTIDE SEQUENCE [LARGE SCALE GENOMIC DNA]</scope>
    <source>
        <strain evidence="8 9">USM7</strain>
    </source>
</reference>